<dbReference type="Gramene" id="OPUNC09G01770.1">
    <property type="protein sequence ID" value="OPUNC09G01770.1"/>
    <property type="gene ID" value="OPUNC09G01770"/>
</dbReference>
<reference evidence="2" key="1">
    <citation type="submission" date="2015-04" db="UniProtKB">
        <authorList>
            <consortium name="EnsemblPlants"/>
        </authorList>
    </citation>
    <scope>IDENTIFICATION</scope>
</reference>
<organism evidence="2">
    <name type="scientific">Oryza punctata</name>
    <name type="common">Red rice</name>
    <dbReference type="NCBI Taxonomy" id="4537"/>
    <lineage>
        <taxon>Eukaryota</taxon>
        <taxon>Viridiplantae</taxon>
        <taxon>Streptophyta</taxon>
        <taxon>Embryophyta</taxon>
        <taxon>Tracheophyta</taxon>
        <taxon>Spermatophyta</taxon>
        <taxon>Magnoliopsida</taxon>
        <taxon>Liliopsida</taxon>
        <taxon>Poales</taxon>
        <taxon>Poaceae</taxon>
        <taxon>BOP clade</taxon>
        <taxon>Oryzoideae</taxon>
        <taxon>Oryzeae</taxon>
        <taxon>Oryzinae</taxon>
        <taxon>Oryza</taxon>
    </lineage>
</organism>
<dbReference type="Proteomes" id="UP000026962">
    <property type="component" value="Chromosome 9"/>
</dbReference>
<evidence type="ECO:0000313" key="2">
    <source>
        <dbReference type="EnsemblPlants" id="OPUNC09G01770.1"/>
    </source>
</evidence>
<dbReference type="HOGENOM" id="CLU_2546567_0_0_1"/>
<proteinExistence type="predicted"/>
<protein>
    <submittedName>
        <fullName evidence="2">Uncharacterized protein</fullName>
    </submittedName>
</protein>
<name>A0A0E0LYR9_ORYPU</name>
<accession>A0A0E0LYR9</accession>
<feature type="region of interest" description="Disordered" evidence="1">
    <location>
        <begin position="1"/>
        <end position="29"/>
    </location>
</feature>
<keyword evidence="3" id="KW-1185">Reference proteome</keyword>
<sequence>MRNELNGGSPEATKLEMETVDWSQRRRGRSPSSMVLMVRWLGQRWSRAAGPSMTSWRRRLERAPELLWARSHFRRLAARKRLG</sequence>
<evidence type="ECO:0000256" key="1">
    <source>
        <dbReference type="SAM" id="MobiDB-lite"/>
    </source>
</evidence>
<reference evidence="2" key="2">
    <citation type="submission" date="2018-05" db="EMBL/GenBank/DDBJ databases">
        <title>OpunRS2 (Oryza punctata Reference Sequence Version 2).</title>
        <authorList>
            <person name="Zhang J."/>
            <person name="Kudrna D."/>
            <person name="Lee S."/>
            <person name="Talag J."/>
            <person name="Welchert J."/>
            <person name="Wing R.A."/>
        </authorList>
    </citation>
    <scope>NUCLEOTIDE SEQUENCE [LARGE SCALE GENOMIC DNA]</scope>
</reference>
<dbReference type="AlphaFoldDB" id="A0A0E0LYR9"/>
<evidence type="ECO:0000313" key="3">
    <source>
        <dbReference type="Proteomes" id="UP000026962"/>
    </source>
</evidence>
<dbReference type="EnsemblPlants" id="OPUNC09G01770.1">
    <property type="protein sequence ID" value="OPUNC09G01770.1"/>
    <property type="gene ID" value="OPUNC09G01770"/>
</dbReference>